<feature type="transmembrane region" description="Helical" evidence="1">
    <location>
        <begin position="45"/>
        <end position="71"/>
    </location>
</feature>
<evidence type="ECO:0000313" key="3">
    <source>
        <dbReference type="Proteomes" id="UP000000238"/>
    </source>
</evidence>
<accession>Q2SB58</accession>
<dbReference type="AlphaFoldDB" id="Q2SB58"/>
<feature type="transmembrane region" description="Helical" evidence="1">
    <location>
        <begin position="18"/>
        <end position="39"/>
    </location>
</feature>
<evidence type="ECO:0000256" key="1">
    <source>
        <dbReference type="SAM" id="Phobius"/>
    </source>
</evidence>
<dbReference type="STRING" id="349521.HCH_05451"/>
<dbReference type="HOGENOM" id="CLU_1737999_0_0_6"/>
<name>Q2SB58_HAHCH</name>
<dbReference type="EMBL" id="CP000155">
    <property type="protein sequence ID" value="ABC32116.1"/>
    <property type="molecule type" value="Genomic_DNA"/>
</dbReference>
<keyword evidence="1" id="KW-0812">Transmembrane</keyword>
<dbReference type="Proteomes" id="UP000000238">
    <property type="component" value="Chromosome"/>
</dbReference>
<reference evidence="2 3" key="1">
    <citation type="journal article" date="2005" name="Nucleic Acids Res.">
        <title>Genomic blueprint of Hahella chejuensis, a marine microbe producing an algicidal agent.</title>
        <authorList>
            <person name="Jeong H."/>
            <person name="Yim J.H."/>
            <person name="Lee C."/>
            <person name="Choi S.-H."/>
            <person name="Park Y.K."/>
            <person name="Yoon S.H."/>
            <person name="Hur C.-G."/>
            <person name="Kang H.-Y."/>
            <person name="Kim D."/>
            <person name="Lee H.H."/>
            <person name="Park K.H."/>
            <person name="Park S.-H."/>
            <person name="Park H.-S."/>
            <person name="Lee H.K."/>
            <person name="Oh T.K."/>
            <person name="Kim J.F."/>
        </authorList>
    </citation>
    <scope>NUCLEOTIDE SEQUENCE [LARGE SCALE GENOMIC DNA]</scope>
    <source>
        <strain evidence="2 3">KCTC 2396</strain>
    </source>
</reference>
<feature type="transmembrane region" description="Helical" evidence="1">
    <location>
        <begin position="92"/>
        <end position="116"/>
    </location>
</feature>
<proteinExistence type="predicted"/>
<gene>
    <name evidence="2" type="ordered locus">HCH_05451</name>
</gene>
<keyword evidence="3" id="KW-1185">Reference proteome</keyword>
<dbReference type="KEGG" id="hch:HCH_05451"/>
<keyword evidence="1" id="KW-1133">Transmembrane helix</keyword>
<dbReference type="RefSeq" id="WP_011399180.1">
    <property type="nucleotide sequence ID" value="NC_007645.1"/>
</dbReference>
<feature type="transmembrane region" description="Helical" evidence="1">
    <location>
        <begin position="122"/>
        <end position="140"/>
    </location>
</feature>
<dbReference type="OrthoDB" id="9918351at2"/>
<organism evidence="2 3">
    <name type="scientific">Hahella chejuensis (strain KCTC 2396)</name>
    <dbReference type="NCBI Taxonomy" id="349521"/>
    <lineage>
        <taxon>Bacteria</taxon>
        <taxon>Pseudomonadati</taxon>
        <taxon>Pseudomonadota</taxon>
        <taxon>Gammaproteobacteria</taxon>
        <taxon>Oceanospirillales</taxon>
        <taxon>Hahellaceae</taxon>
        <taxon>Hahella</taxon>
    </lineage>
</organism>
<protein>
    <submittedName>
        <fullName evidence="2">Uncharacterized protein</fullName>
    </submittedName>
</protein>
<evidence type="ECO:0000313" key="2">
    <source>
        <dbReference type="EMBL" id="ABC32116.1"/>
    </source>
</evidence>
<sequence>MSEKYTRRQVVSALKTPLIVFISVFSLILFFGFIIPLLLELKLSSFSWLISWSFWKVILIIVSALAALYLVGTCLNKADQFLKQRLPFKAYAAYLAFGRLMQVIMYLFLGAMLYRGYINGNAQVYGGALVIVYVVFANNYRRLVNGGDKM</sequence>
<keyword evidence="1" id="KW-0472">Membrane</keyword>